<proteinExistence type="inferred from homology"/>
<dbReference type="Proteomes" id="UP000674938">
    <property type="component" value="Unassembled WGS sequence"/>
</dbReference>
<dbReference type="GO" id="GO:0006310">
    <property type="term" value="P:DNA recombination"/>
    <property type="evidence" value="ECO:0007669"/>
    <property type="project" value="UniProtKB-KW"/>
</dbReference>
<evidence type="ECO:0000256" key="4">
    <source>
        <dbReference type="ARBA" id="ARBA00022722"/>
    </source>
</evidence>
<keyword evidence="7" id="KW-0227">DNA damage</keyword>
<dbReference type="InterPro" id="IPR004612">
    <property type="entry name" value="Resolv_RecU"/>
</dbReference>
<dbReference type="Gene3D" id="3.40.1350.10">
    <property type="match status" value="1"/>
</dbReference>
<keyword evidence="5" id="KW-0479">Metal-binding</keyword>
<evidence type="ECO:0000256" key="1">
    <source>
        <dbReference type="ARBA" id="ARBA00001946"/>
    </source>
</evidence>
<dbReference type="EMBL" id="JAEEGA010000002">
    <property type="protein sequence ID" value="MBP1040397.1"/>
    <property type="molecule type" value="Genomic_DNA"/>
</dbReference>
<keyword evidence="11" id="KW-0234">DNA repair</keyword>
<evidence type="ECO:0000256" key="11">
    <source>
        <dbReference type="ARBA" id="ARBA00023204"/>
    </source>
</evidence>
<evidence type="ECO:0000256" key="8">
    <source>
        <dbReference type="ARBA" id="ARBA00022801"/>
    </source>
</evidence>
<dbReference type="GO" id="GO:0006281">
    <property type="term" value="P:DNA repair"/>
    <property type="evidence" value="ECO:0007669"/>
    <property type="project" value="UniProtKB-KW"/>
</dbReference>
<name>A0A940P9G7_9ENTE</name>
<dbReference type="InterPro" id="IPR011335">
    <property type="entry name" value="Restrct_endonuc-II-like"/>
</dbReference>
<organism evidence="14 15">
    <name type="scientific">Vagococcus allomyrinae</name>
    <dbReference type="NCBI Taxonomy" id="2794353"/>
    <lineage>
        <taxon>Bacteria</taxon>
        <taxon>Bacillati</taxon>
        <taxon>Bacillota</taxon>
        <taxon>Bacilli</taxon>
        <taxon>Lactobacillales</taxon>
        <taxon>Enterococcaceae</taxon>
        <taxon>Vagococcus</taxon>
    </lineage>
</organism>
<keyword evidence="15" id="KW-1185">Reference proteome</keyword>
<evidence type="ECO:0000256" key="3">
    <source>
        <dbReference type="ARBA" id="ARBA00022490"/>
    </source>
</evidence>
<evidence type="ECO:0000256" key="7">
    <source>
        <dbReference type="ARBA" id="ARBA00022763"/>
    </source>
</evidence>
<evidence type="ECO:0000256" key="5">
    <source>
        <dbReference type="ARBA" id="ARBA00022723"/>
    </source>
</evidence>
<dbReference type="GO" id="GO:0005737">
    <property type="term" value="C:cytoplasm"/>
    <property type="evidence" value="ECO:0007669"/>
    <property type="project" value="UniProtKB-SubCell"/>
</dbReference>
<comment type="subcellular location">
    <subcellularLocation>
        <location evidence="2">Cytoplasm</location>
    </subcellularLocation>
</comment>
<accession>A0A940P9G7</accession>
<evidence type="ECO:0000313" key="15">
    <source>
        <dbReference type="Proteomes" id="UP000674938"/>
    </source>
</evidence>
<comment type="cofactor">
    <cofactor evidence="1">
        <name>Mg(2+)</name>
        <dbReference type="ChEBI" id="CHEBI:18420"/>
    </cofactor>
</comment>
<evidence type="ECO:0000256" key="10">
    <source>
        <dbReference type="ARBA" id="ARBA00023172"/>
    </source>
</evidence>
<evidence type="ECO:0000256" key="12">
    <source>
        <dbReference type="ARBA" id="ARBA00023447"/>
    </source>
</evidence>
<evidence type="ECO:0000256" key="9">
    <source>
        <dbReference type="ARBA" id="ARBA00022842"/>
    </source>
</evidence>
<comment type="caution">
    <text evidence="14">The sequence shown here is derived from an EMBL/GenBank/DDBJ whole genome shotgun (WGS) entry which is preliminary data.</text>
</comment>
<dbReference type="SUPFAM" id="SSF52980">
    <property type="entry name" value="Restriction endonuclease-like"/>
    <property type="match status" value="1"/>
</dbReference>
<dbReference type="InterPro" id="IPR011856">
    <property type="entry name" value="tRNA_endonuc-like_dom_sf"/>
</dbReference>
<keyword evidence="4" id="KW-0540">Nuclease</keyword>
<evidence type="ECO:0000256" key="13">
    <source>
        <dbReference type="ARBA" id="ARBA00029523"/>
    </source>
</evidence>
<evidence type="ECO:0000313" key="14">
    <source>
        <dbReference type="EMBL" id="MBP1040397.1"/>
    </source>
</evidence>
<evidence type="ECO:0000256" key="6">
    <source>
        <dbReference type="ARBA" id="ARBA00022759"/>
    </source>
</evidence>
<dbReference type="AlphaFoldDB" id="A0A940P9G7"/>
<protein>
    <recommendedName>
        <fullName evidence="13">Holliday junction resolvase RecU</fullName>
    </recommendedName>
</protein>
<dbReference type="GO" id="GO:0004519">
    <property type="term" value="F:endonuclease activity"/>
    <property type="evidence" value="ECO:0007669"/>
    <property type="project" value="UniProtKB-KW"/>
</dbReference>
<evidence type="ECO:0000256" key="2">
    <source>
        <dbReference type="ARBA" id="ARBA00004496"/>
    </source>
</evidence>
<reference evidence="14" key="1">
    <citation type="submission" date="2020-12" db="EMBL/GenBank/DDBJ databases">
        <title>Vagococcus allomyrinae sp. nov. and Enterococcus lavae sp. nov., isolated from the larvae of Allomyrina dichotoma.</title>
        <authorList>
            <person name="Lee S.D."/>
        </authorList>
    </citation>
    <scope>NUCLEOTIDE SEQUENCE</scope>
    <source>
        <strain evidence="14">BWB3-3</strain>
    </source>
</reference>
<gene>
    <name evidence="14" type="ORF">I6N95_05150</name>
</gene>
<dbReference type="GO" id="GO:0016787">
    <property type="term" value="F:hydrolase activity"/>
    <property type="evidence" value="ECO:0007669"/>
    <property type="project" value="UniProtKB-KW"/>
</dbReference>
<keyword evidence="6" id="KW-0255">Endonuclease</keyword>
<keyword evidence="9" id="KW-0460">Magnesium</keyword>
<keyword evidence="8" id="KW-0378">Hydrolase</keyword>
<dbReference type="RefSeq" id="WP_209525299.1">
    <property type="nucleotide sequence ID" value="NZ_JAEEGA010000002.1"/>
</dbReference>
<dbReference type="GO" id="GO:0046872">
    <property type="term" value="F:metal ion binding"/>
    <property type="evidence" value="ECO:0007669"/>
    <property type="project" value="UniProtKB-KW"/>
</dbReference>
<keyword evidence="10" id="KW-0233">DNA recombination</keyword>
<dbReference type="GO" id="GO:0003676">
    <property type="term" value="F:nucleic acid binding"/>
    <property type="evidence" value="ECO:0007669"/>
    <property type="project" value="InterPro"/>
</dbReference>
<comment type="similarity">
    <text evidence="12">Belongs to the RecU family.</text>
</comment>
<sequence length="176" mass="20135">MATRYNHSFRSRVNNARGHSFEEMILQGCEYYRRKGLAEISKTPEPFRVIQKLGDGEFKVRSAGKAQPDFQGTLLGGQAIVFEAKYSLSKERRINKSVLSAAQESYLRSHYEKGALTGVCVGVHNTYAFIQWNIWEEMKSRYGRKYMTEKDLGPFKVLTPGMIRFLDYENGDGENG</sequence>
<keyword evidence="3" id="KW-0963">Cytoplasm</keyword>
<dbReference type="Pfam" id="PF03838">
    <property type="entry name" value="RecU"/>
    <property type="match status" value="1"/>
</dbReference>